<dbReference type="InterPro" id="IPR000700">
    <property type="entry name" value="PAS-assoc_C"/>
</dbReference>
<evidence type="ECO:0000259" key="19">
    <source>
        <dbReference type="PROSITE" id="PS50112"/>
    </source>
</evidence>
<dbReference type="InterPro" id="IPR036890">
    <property type="entry name" value="HATPase_C_sf"/>
</dbReference>
<keyword evidence="13" id="KW-0067">ATP-binding</keyword>
<organism evidence="21 22">
    <name type="scientific">Microvirga aerophila</name>
    <dbReference type="NCBI Taxonomy" id="670291"/>
    <lineage>
        <taxon>Bacteria</taxon>
        <taxon>Pseudomonadati</taxon>
        <taxon>Pseudomonadota</taxon>
        <taxon>Alphaproteobacteria</taxon>
        <taxon>Hyphomicrobiales</taxon>
        <taxon>Methylobacteriaceae</taxon>
        <taxon>Microvirga</taxon>
    </lineage>
</organism>
<feature type="domain" description="PAS" evidence="19">
    <location>
        <begin position="27"/>
        <end position="84"/>
    </location>
</feature>
<evidence type="ECO:0000256" key="2">
    <source>
        <dbReference type="ARBA" id="ARBA00012438"/>
    </source>
</evidence>
<gene>
    <name evidence="21" type="primary">lovK_2</name>
    <name evidence="21" type="ORF">MAE02_67480</name>
</gene>
<keyword evidence="9" id="KW-0808">Transferase</keyword>
<reference evidence="21 22" key="1">
    <citation type="submission" date="2019-07" db="EMBL/GenBank/DDBJ databases">
        <title>Whole genome shotgun sequence of Microvirga aerophila NBRC 106136.</title>
        <authorList>
            <person name="Hosoyama A."/>
            <person name="Uohara A."/>
            <person name="Ohji S."/>
            <person name="Ichikawa N."/>
        </authorList>
    </citation>
    <scope>NUCLEOTIDE SEQUENCE [LARGE SCALE GENOMIC DNA]</scope>
    <source>
        <strain evidence="21 22">NBRC 106136</strain>
    </source>
</reference>
<dbReference type="PROSITE" id="PS50113">
    <property type="entry name" value="PAC"/>
    <property type="match status" value="1"/>
</dbReference>
<feature type="domain" description="PAC" evidence="20">
    <location>
        <begin position="103"/>
        <end position="155"/>
    </location>
</feature>
<protein>
    <recommendedName>
        <fullName evidence="3">Blue-light-activated histidine kinase</fullName>
        <ecNumber evidence="2">2.7.13.3</ecNumber>
    </recommendedName>
</protein>
<dbReference type="GO" id="GO:0004673">
    <property type="term" value="F:protein histidine kinase activity"/>
    <property type="evidence" value="ECO:0007669"/>
    <property type="project" value="UniProtKB-EC"/>
</dbReference>
<evidence type="ECO:0000256" key="5">
    <source>
        <dbReference type="ARBA" id="ARBA00022553"/>
    </source>
</evidence>
<keyword evidence="11" id="KW-0547">Nucleotide-binding</keyword>
<dbReference type="InterPro" id="IPR011495">
    <property type="entry name" value="Sig_transdc_His_kin_sub2_dim/P"/>
</dbReference>
<dbReference type="EC" id="2.7.13.3" evidence="2"/>
<evidence type="ECO:0000256" key="10">
    <source>
        <dbReference type="ARBA" id="ARBA00022737"/>
    </source>
</evidence>
<keyword evidence="17" id="KW-0175">Coiled coil</keyword>
<dbReference type="Pfam" id="PF02518">
    <property type="entry name" value="HATPase_c"/>
    <property type="match status" value="1"/>
</dbReference>
<keyword evidence="6" id="KW-0716">Sensory transduction</keyword>
<dbReference type="Proteomes" id="UP000321085">
    <property type="component" value="Unassembled WGS sequence"/>
</dbReference>
<dbReference type="Pfam" id="PF07568">
    <property type="entry name" value="HisKA_2"/>
    <property type="match status" value="1"/>
</dbReference>
<dbReference type="SMART" id="SM00911">
    <property type="entry name" value="HWE_HK"/>
    <property type="match status" value="1"/>
</dbReference>
<evidence type="ECO:0000256" key="7">
    <source>
        <dbReference type="ARBA" id="ARBA00022630"/>
    </source>
</evidence>
<dbReference type="SUPFAM" id="SSF55874">
    <property type="entry name" value="ATPase domain of HSP90 chaperone/DNA topoisomerase II/histidine kinase"/>
    <property type="match status" value="1"/>
</dbReference>
<evidence type="ECO:0000256" key="4">
    <source>
        <dbReference type="ARBA" id="ARBA00022543"/>
    </source>
</evidence>
<dbReference type="InterPro" id="IPR005467">
    <property type="entry name" value="His_kinase_dom"/>
</dbReference>
<dbReference type="Gene3D" id="3.30.565.10">
    <property type="entry name" value="Histidine kinase-like ATPase, C-terminal domain"/>
    <property type="match status" value="1"/>
</dbReference>
<feature type="domain" description="Histidine kinase" evidence="18">
    <location>
        <begin position="191"/>
        <end position="381"/>
    </location>
</feature>
<dbReference type="InterPro" id="IPR035965">
    <property type="entry name" value="PAS-like_dom_sf"/>
</dbReference>
<keyword evidence="5" id="KW-0597">Phosphoprotein</keyword>
<dbReference type="AlphaFoldDB" id="A0A512C4C1"/>
<dbReference type="SUPFAM" id="SSF55785">
    <property type="entry name" value="PYP-like sensor domain (PAS domain)"/>
    <property type="match status" value="1"/>
</dbReference>
<accession>A0A512C4C1</accession>
<evidence type="ECO:0000256" key="3">
    <source>
        <dbReference type="ARBA" id="ARBA00021740"/>
    </source>
</evidence>
<evidence type="ECO:0000256" key="8">
    <source>
        <dbReference type="ARBA" id="ARBA00022643"/>
    </source>
</evidence>
<dbReference type="GO" id="GO:0009881">
    <property type="term" value="F:photoreceptor activity"/>
    <property type="evidence" value="ECO:0007669"/>
    <property type="project" value="UniProtKB-KW"/>
</dbReference>
<dbReference type="PANTHER" id="PTHR41523">
    <property type="entry name" value="TWO-COMPONENT SYSTEM SENSOR PROTEIN"/>
    <property type="match status" value="1"/>
</dbReference>
<dbReference type="SMART" id="SM00387">
    <property type="entry name" value="HATPase_c"/>
    <property type="match status" value="1"/>
</dbReference>
<evidence type="ECO:0000256" key="16">
    <source>
        <dbReference type="ARBA" id="ARBA00023170"/>
    </source>
</evidence>
<evidence type="ECO:0000256" key="15">
    <source>
        <dbReference type="ARBA" id="ARBA00023026"/>
    </source>
</evidence>
<keyword evidence="12 21" id="KW-0418">Kinase</keyword>
<dbReference type="Gene3D" id="3.30.450.20">
    <property type="entry name" value="PAS domain"/>
    <property type="match status" value="1"/>
</dbReference>
<evidence type="ECO:0000313" key="22">
    <source>
        <dbReference type="Proteomes" id="UP000321085"/>
    </source>
</evidence>
<dbReference type="GO" id="GO:0005524">
    <property type="term" value="F:ATP binding"/>
    <property type="evidence" value="ECO:0007669"/>
    <property type="project" value="UniProtKB-KW"/>
</dbReference>
<sequence length="385" mass="42452">MNEFQDNKADTLERTVAERHIEAVRQQGGLFVEAVRRTRMPMLVTDATLPGNPIVFANPAFVDLSGYTMDELLGQDPHFMNGEDTDPEAIRRYQAAVAQGRDETLEILQYRKDGTPFRAMLFASPVDDGQGTVTNHFLSYLDITRRYDAEESLRALASELENRVAARTGELEAANKRLSALVAEREMLLVEVNHRAKNSLAIAASLLAIQGRRQPDPAVRALFEEAQDRLNAMARVHDLLSKSERAQHIDVSMYVADLCGTVRPITGDDDRVSLKADIEEGILVDADTAVPLGIVLTELITNAVKYAFPAPRSGTILVRARRSQRGWVVLTVRDDGIGMSSLREGSLGYGLVRSLVQQIRGEIDVRNDAGLVVTISFPEAAQQTA</sequence>
<dbReference type="InterPro" id="IPR001610">
    <property type="entry name" value="PAC"/>
</dbReference>
<keyword evidence="8" id="KW-0288">FMN</keyword>
<keyword evidence="22" id="KW-1185">Reference proteome</keyword>
<evidence type="ECO:0000256" key="11">
    <source>
        <dbReference type="ARBA" id="ARBA00022741"/>
    </source>
</evidence>
<evidence type="ECO:0000256" key="14">
    <source>
        <dbReference type="ARBA" id="ARBA00022991"/>
    </source>
</evidence>
<dbReference type="PROSITE" id="PS50112">
    <property type="entry name" value="PAS"/>
    <property type="match status" value="1"/>
</dbReference>
<comment type="catalytic activity">
    <reaction evidence="1">
        <text>ATP + protein L-histidine = ADP + protein N-phospho-L-histidine.</text>
        <dbReference type="EC" id="2.7.13.3"/>
    </reaction>
</comment>
<keyword evidence="10" id="KW-0677">Repeat</keyword>
<comment type="caution">
    <text evidence="21">The sequence shown here is derived from an EMBL/GenBank/DDBJ whole genome shotgun (WGS) entry which is preliminary data.</text>
</comment>
<dbReference type="NCBIfam" id="TIGR00229">
    <property type="entry name" value="sensory_box"/>
    <property type="match status" value="1"/>
</dbReference>
<feature type="coiled-coil region" evidence="17">
    <location>
        <begin position="157"/>
        <end position="191"/>
    </location>
</feature>
<keyword evidence="7" id="KW-0285">Flavoprotein</keyword>
<evidence type="ECO:0000256" key="1">
    <source>
        <dbReference type="ARBA" id="ARBA00000085"/>
    </source>
</evidence>
<keyword evidence="14" id="KW-0157">Chromophore</keyword>
<evidence type="ECO:0000256" key="12">
    <source>
        <dbReference type="ARBA" id="ARBA00022777"/>
    </source>
</evidence>
<keyword evidence="16" id="KW-0675">Receptor</keyword>
<dbReference type="CDD" id="cd00130">
    <property type="entry name" value="PAS"/>
    <property type="match status" value="1"/>
</dbReference>
<dbReference type="InterPro" id="IPR000014">
    <property type="entry name" value="PAS"/>
</dbReference>
<keyword evidence="4" id="KW-0600">Photoreceptor protein</keyword>
<dbReference type="InterPro" id="IPR011102">
    <property type="entry name" value="Sig_transdc_His_kinase_HWE"/>
</dbReference>
<evidence type="ECO:0000259" key="20">
    <source>
        <dbReference type="PROSITE" id="PS50113"/>
    </source>
</evidence>
<dbReference type="EMBL" id="BJYU01000306">
    <property type="protein sequence ID" value="GEO19052.1"/>
    <property type="molecule type" value="Genomic_DNA"/>
</dbReference>
<keyword evidence="15" id="KW-0843">Virulence</keyword>
<dbReference type="PROSITE" id="PS50109">
    <property type="entry name" value="HIS_KIN"/>
    <property type="match status" value="1"/>
</dbReference>
<evidence type="ECO:0000259" key="18">
    <source>
        <dbReference type="PROSITE" id="PS50109"/>
    </source>
</evidence>
<evidence type="ECO:0000313" key="21">
    <source>
        <dbReference type="EMBL" id="GEO19052.1"/>
    </source>
</evidence>
<evidence type="ECO:0000256" key="13">
    <source>
        <dbReference type="ARBA" id="ARBA00022840"/>
    </source>
</evidence>
<dbReference type="Pfam" id="PF13426">
    <property type="entry name" value="PAS_9"/>
    <property type="match status" value="1"/>
</dbReference>
<proteinExistence type="predicted"/>
<evidence type="ECO:0000256" key="6">
    <source>
        <dbReference type="ARBA" id="ARBA00022606"/>
    </source>
</evidence>
<evidence type="ECO:0000256" key="9">
    <source>
        <dbReference type="ARBA" id="ARBA00022679"/>
    </source>
</evidence>
<evidence type="ECO:0000256" key="17">
    <source>
        <dbReference type="SAM" id="Coils"/>
    </source>
</evidence>
<name>A0A512C4C1_9HYPH</name>
<dbReference type="PANTHER" id="PTHR41523:SF8">
    <property type="entry name" value="ETHYLENE RESPONSE SENSOR PROTEIN"/>
    <property type="match status" value="1"/>
</dbReference>
<dbReference type="SMART" id="SM00086">
    <property type="entry name" value="PAC"/>
    <property type="match status" value="1"/>
</dbReference>
<dbReference type="InterPro" id="IPR003594">
    <property type="entry name" value="HATPase_dom"/>
</dbReference>
<dbReference type="RefSeq" id="WP_147023319.1">
    <property type="nucleotide sequence ID" value="NZ_BJYU01000306.1"/>
</dbReference>